<comment type="similarity">
    <text evidence="2">Belongs to the SusD family.</text>
</comment>
<evidence type="ECO:0000256" key="2">
    <source>
        <dbReference type="ARBA" id="ARBA00006275"/>
    </source>
</evidence>
<evidence type="ECO:0000259" key="8">
    <source>
        <dbReference type="Pfam" id="PF14322"/>
    </source>
</evidence>
<keyword evidence="5" id="KW-0998">Cell outer membrane</keyword>
<keyword evidence="3 6" id="KW-0732">Signal</keyword>
<accession>A0ABS1BLQ8</accession>
<keyword evidence="4" id="KW-0472">Membrane</keyword>
<dbReference type="Proteomes" id="UP000660024">
    <property type="component" value="Unassembled WGS sequence"/>
</dbReference>
<feature type="domain" description="SusD-like N-terminal" evidence="8">
    <location>
        <begin position="93"/>
        <end position="225"/>
    </location>
</feature>
<comment type="subcellular location">
    <subcellularLocation>
        <location evidence="1">Cell outer membrane</location>
    </subcellularLocation>
</comment>
<dbReference type="InterPro" id="IPR011990">
    <property type="entry name" value="TPR-like_helical_dom_sf"/>
</dbReference>
<evidence type="ECO:0000256" key="5">
    <source>
        <dbReference type="ARBA" id="ARBA00023237"/>
    </source>
</evidence>
<organism evidence="9 10">
    <name type="scientific">Pedobacter segetis</name>
    <dbReference type="NCBI Taxonomy" id="2793069"/>
    <lineage>
        <taxon>Bacteria</taxon>
        <taxon>Pseudomonadati</taxon>
        <taxon>Bacteroidota</taxon>
        <taxon>Sphingobacteriia</taxon>
        <taxon>Sphingobacteriales</taxon>
        <taxon>Sphingobacteriaceae</taxon>
        <taxon>Pedobacter</taxon>
    </lineage>
</organism>
<dbReference type="CDD" id="cd08977">
    <property type="entry name" value="SusD"/>
    <property type="match status" value="1"/>
</dbReference>
<evidence type="ECO:0000313" key="9">
    <source>
        <dbReference type="EMBL" id="MBK0383818.1"/>
    </source>
</evidence>
<evidence type="ECO:0000313" key="10">
    <source>
        <dbReference type="Proteomes" id="UP000660024"/>
    </source>
</evidence>
<evidence type="ECO:0000256" key="1">
    <source>
        <dbReference type="ARBA" id="ARBA00004442"/>
    </source>
</evidence>
<name>A0ABS1BLQ8_9SPHI</name>
<sequence length="508" mass="56245">MKILKISKYMMICVAVVALVSCKKDFLTQQPNDRITTDNFYQTEADAIAAVNSIYSPLTSLYNYMWQVGDIMSDDTDTGGGGGGDGATELELDNFTLNSFNADIGNYWGQCYQGIQRANIAIEKIPNIPAVSDAIRKRSLGEAYFLRGFYYYSLVRLFGDVPLYTNSITLDDARTISRSPKAEVYAQVIKDLKQAETLLPNTYTGDDKGRATAGAAKGILAGVYLTLGNKADAAAKSLEVINDASKYGYDLWANYGDNFKLENENGKESVFEVQYRSGGAQFTFYGAGNVLNTFMGPRAQNVVQSSGYGFSIPTLSLFNAYERTNPADSSTIIDKRRLPSMWIPGDKFVSGALNYTQPASLIGSPNGFNTKKWFVPVTNVTGDNGGWTSAKNIQVMRYSEILLIYAEAAGPVLGKQYIDRVRARAGLPPLATGLNDADYLTAIYHERRIEFAFEMHRWFDLLRNPDPNYFINVMKAAGKSNIAEKHRYMPIPQGERDINPNLTQNPGY</sequence>
<dbReference type="InterPro" id="IPR012944">
    <property type="entry name" value="SusD_RagB_dom"/>
</dbReference>
<comment type="caution">
    <text evidence="9">The sequence shown here is derived from an EMBL/GenBank/DDBJ whole genome shotgun (WGS) entry which is preliminary data.</text>
</comment>
<proteinExistence type="inferred from homology"/>
<dbReference type="Pfam" id="PF14322">
    <property type="entry name" value="SusD-like_3"/>
    <property type="match status" value="1"/>
</dbReference>
<dbReference type="Pfam" id="PF07980">
    <property type="entry name" value="SusD_RagB"/>
    <property type="match status" value="1"/>
</dbReference>
<dbReference type="Gene3D" id="1.25.40.390">
    <property type="match status" value="1"/>
</dbReference>
<feature type="chain" id="PRO_5046896294" evidence="6">
    <location>
        <begin position="24"/>
        <end position="508"/>
    </location>
</feature>
<evidence type="ECO:0000259" key="7">
    <source>
        <dbReference type="Pfam" id="PF07980"/>
    </source>
</evidence>
<dbReference type="SUPFAM" id="SSF48452">
    <property type="entry name" value="TPR-like"/>
    <property type="match status" value="1"/>
</dbReference>
<dbReference type="InterPro" id="IPR033985">
    <property type="entry name" value="SusD-like_N"/>
</dbReference>
<evidence type="ECO:0000256" key="6">
    <source>
        <dbReference type="SAM" id="SignalP"/>
    </source>
</evidence>
<keyword evidence="10" id="KW-1185">Reference proteome</keyword>
<feature type="domain" description="RagB/SusD" evidence="7">
    <location>
        <begin position="267"/>
        <end position="508"/>
    </location>
</feature>
<dbReference type="RefSeq" id="WP_200586975.1">
    <property type="nucleotide sequence ID" value="NZ_JAEHFY010000018.1"/>
</dbReference>
<feature type="signal peptide" evidence="6">
    <location>
        <begin position="1"/>
        <end position="23"/>
    </location>
</feature>
<dbReference type="PROSITE" id="PS51257">
    <property type="entry name" value="PROKAR_LIPOPROTEIN"/>
    <property type="match status" value="1"/>
</dbReference>
<gene>
    <name evidence="9" type="ORF">I5M32_12690</name>
</gene>
<reference evidence="9 10" key="1">
    <citation type="submission" date="2020-12" db="EMBL/GenBank/DDBJ databases">
        <title>Bacterial novel species Pedobacter sp. SD-b isolated from soil.</title>
        <authorList>
            <person name="Jung H.-Y."/>
        </authorList>
    </citation>
    <scope>NUCLEOTIDE SEQUENCE [LARGE SCALE GENOMIC DNA]</scope>
    <source>
        <strain evidence="9 10">SD-b</strain>
    </source>
</reference>
<evidence type="ECO:0000256" key="4">
    <source>
        <dbReference type="ARBA" id="ARBA00023136"/>
    </source>
</evidence>
<dbReference type="EMBL" id="JAEHFY010000018">
    <property type="protein sequence ID" value="MBK0383818.1"/>
    <property type="molecule type" value="Genomic_DNA"/>
</dbReference>
<protein>
    <submittedName>
        <fullName evidence="9">RagB/SusD family nutrient uptake outer membrane protein</fullName>
    </submittedName>
</protein>
<evidence type="ECO:0000256" key="3">
    <source>
        <dbReference type="ARBA" id="ARBA00022729"/>
    </source>
</evidence>